<keyword evidence="2 5" id="KW-0560">Oxidoreductase</keyword>
<dbReference type="PANTHER" id="PTHR43710:SF5">
    <property type="entry name" value="INDOLEPYRUVATE FERREDOXIN OXIDOREDUCTASE ALPHA SUBUNIT"/>
    <property type="match status" value="1"/>
</dbReference>
<evidence type="ECO:0000256" key="4">
    <source>
        <dbReference type="ARBA" id="ARBA00023014"/>
    </source>
</evidence>
<evidence type="ECO:0000313" key="7">
    <source>
        <dbReference type="EMBL" id="MBU5439383.1"/>
    </source>
</evidence>
<accession>A0ABS6E8X8</accession>
<evidence type="ECO:0000256" key="5">
    <source>
        <dbReference type="PIRNR" id="PIRNR006439"/>
    </source>
</evidence>
<keyword evidence="3 5" id="KW-0408">Iron</keyword>
<dbReference type="PIRSF" id="PIRSF006439">
    <property type="entry name" value="Indolepyruvate_ferr_oxidored"/>
    <property type="match status" value="1"/>
</dbReference>
<gene>
    <name evidence="7" type="primary">iorA</name>
    <name evidence="7" type="ORF">KQI42_15295</name>
</gene>
<dbReference type="PROSITE" id="PS51379">
    <property type="entry name" value="4FE4S_FER_2"/>
    <property type="match status" value="1"/>
</dbReference>
<keyword evidence="5" id="KW-0813">Transport</keyword>
<evidence type="ECO:0000256" key="2">
    <source>
        <dbReference type="ARBA" id="ARBA00023002"/>
    </source>
</evidence>
<dbReference type="InterPro" id="IPR045025">
    <property type="entry name" value="HACL1-like"/>
</dbReference>
<comment type="caution">
    <text evidence="7">The sequence shown here is derived from an EMBL/GenBank/DDBJ whole genome shotgun (WGS) entry which is preliminary data.</text>
</comment>
<evidence type="ECO:0000256" key="3">
    <source>
        <dbReference type="ARBA" id="ARBA00023004"/>
    </source>
</evidence>
<dbReference type="RefSeq" id="WP_216521089.1">
    <property type="nucleotide sequence ID" value="NZ_JAHLPM010000014.1"/>
</dbReference>
<dbReference type="InterPro" id="IPR017896">
    <property type="entry name" value="4Fe4S_Fe-S-bd"/>
</dbReference>
<dbReference type="Pfam" id="PF02775">
    <property type="entry name" value="TPP_enzyme_C"/>
    <property type="match status" value="1"/>
</dbReference>
<name>A0ABS6E8X8_9FIRM</name>
<dbReference type="EMBL" id="JAHLPM010000014">
    <property type="protein sequence ID" value="MBU5439383.1"/>
    <property type="molecule type" value="Genomic_DNA"/>
</dbReference>
<dbReference type="NCBIfam" id="TIGR03336">
    <property type="entry name" value="IOR_alpha"/>
    <property type="match status" value="1"/>
</dbReference>
<dbReference type="Pfam" id="PF01855">
    <property type="entry name" value="POR_N"/>
    <property type="match status" value="1"/>
</dbReference>
<protein>
    <recommendedName>
        <fullName evidence="5">Indolepyruvate oxidoreductase subunit IorA</fullName>
        <shortName evidence="5">IOR</shortName>
        <ecNumber evidence="5">1.2.7.8</ecNumber>
    </recommendedName>
    <alternativeName>
        <fullName evidence="5">Indolepyruvate ferredoxin oxidoreductase subunit alpha</fullName>
    </alternativeName>
</protein>
<comment type="function">
    <text evidence="5">Catalyzes the ferredoxin-dependent oxidative decarboxylation of arylpyruvates.</text>
</comment>
<sequence>MKKLLTGNEAIARGAYEAGCLVATAYPGTPSTEILENVSKYEEIYSEWSTNEKVALEVGAGASIAGARSLVTMKHVGLNVAADPMFTIAYEGVNGGLIIVTADEPGMHSSQNEQDNRLYAPHAKVAMVEPSDSQECKDFVKHAFEISETFDTPVIFRVTTRVCHSKGIVELGEREEVGVKEYTKDIRKYIMVPANSKAKHIEIENERIPKLREYSNTTPLNRIEWGNRKIGIITNGISYHHAKEVFGDNASYLKIGFSYPLPDKLIKEFAGGVESLYIIEENEPYIENFVKAMGIPCTGKEIFSLCGEISPEIIRQAMLNEDKKETYSLDLKVPSRPPALCAGCPHRGIFYAVSKYKNKIVVTSDIGCYTLGMAPPLGVGDTVICMGAGITAGIGFDKVNTMANRDKKVFGFVGDSTFFHSGMTGLVNAVYNGTNMVMVILDNRITAMTGHQENPGTGKTLSGVESPMVDIEGLVKAIGIKEENIRVIDPYNMEENNKAVKDAIEATEPFVIITKQPCALIKDVQRARRGLHCEVNQETCRKCKTCLRIGCPAISLKNNVVSIDTSLCNGCTVCLQVCPFKAIEYCGESR</sequence>
<evidence type="ECO:0000313" key="8">
    <source>
        <dbReference type="Proteomes" id="UP000749471"/>
    </source>
</evidence>
<reference evidence="7 8" key="1">
    <citation type="submission" date="2021-06" db="EMBL/GenBank/DDBJ databases">
        <authorList>
            <person name="Sun Q."/>
            <person name="Li D."/>
        </authorList>
    </citation>
    <scope>NUCLEOTIDE SEQUENCE [LARGE SCALE GENOMIC DNA]</scope>
    <source>
        <strain evidence="7 8">MSJ-40</strain>
    </source>
</reference>
<dbReference type="InterPro" id="IPR017721">
    <property type="entry name" value="IorA"/>
</dbReference>
<dbReference type="InterPro" id="IPR002880">
    <property type="entry name" value="Pyrv_Fd/Flavodoxin_OxRdtase_N"/>
</dbReference>
<dbReference type="PANTHER" id="PTHR43710">
    <property type="entry name" value="2-HYDROXYACYL-COA LYASE"/>
    <property type="match status" value="1"/>
</dbReference>
<evidence type="ECO:0000256" key="1">
    <source>
        <dbReference type="ARBA" id="ARBA00022723"/>
    </source>
</evidence>
<comment type="catalytic activity">
    <reaction evidence="5">
        <text>indole-3-pyruvate + 2 oxidized [2Fe-2S]-[ferredoxin] + CoA = (indol-3-yl)acetyl-CoA + 2 reduced [2Fe-2S]-[ferredoxin] + CO2 + H(+)</text>
        <dbReference type="Rhea" id="RHEA:12645"/>
        <dbReference type="Rhea" id="RHEA-COMP:10000"/>
        <dbReference type="Rhea" id="RHEA-COMP:10001"/>
        <dbReference type="ChEBI" id="CHEBI:15378"/>
        <dbReference type="ChEBI" id="CHEBI:16526"/>
        <dbReference type="ChEBI" id="CHEBI:17640"/>
        <dbReference type="ChEBI" id="CHEBI:33737"/>
        <dbReference type="ChEBI" id="CHEBI:33738"/>
        <dbReference type="ChEBI" id="CHEBI:57271"/>
        <dbReference type="ChEBI" id="CHEBI:57287"/>
        <dbReference type="EC" id="1.2.7.8"/>
    </reaction>
</comment>
<keyword evidence="4 5" id="KW-0411">Iron-sulfur</keyword>
<comment type="cofactor">
    <cofactor evidence="5">
        <name>[4Fe-4S] cluster</name>
        <dbReference type="ChEBI" id="CHEBI:49883"/>
    </cofactor>
    <text evidence="5">Binds 2 [4Fe-4S] clusters. In this family the first cluster has a non-standard and varying [4Fe-4S] binding motif CX(2)CX(2)CX(4-5)CP.</text>
</comment>
<dbReference type="Pfam" id="PF00037">
    <property type="entry name" value="Fer4"/>
    <property type="match status" value="1"/>
</dbReference>
<dbReference type="CDD" id="cd07034">
    <property type="entry name" value="TPP_PYR_PFOR_IOR-alpha_like"/>
    <property type="match status" value="1"/>
</dbReference>
<dbReference type="GO" id="GO:0043805">
    <property type="term" value="F:indolepyruvate ferredoxin oxidoreductase activity"/>
    <property type="evidence" value="ECO:0007669"/>
    <property type="project" value="UniProtKB-EC"/>
</dbReference>
<dbReference type="EC" id="1.2.7.8" evidence="5"/>
<keyword evidence="5" id="KW-0249">Electron transport</keyword>
<keyword evidence="1 5" id="KW-0479">Metal-binding</keyword>
<dbReference type="CDD" id="cd02008">
    <property type="entry name" value="TPP_IOR_alpha"/>
    <property type="match status" value="1"/>
</dbReference>
<evidence type="ECO:0000259" key="6">
    <source>
        <dbReference type="PROSITE" id="PS51379"/>
    </source>
</evidence>
<organism evidence="7 8">
    <name type="scientific">Tissierella simiarum</name>
    <dbReference type="NCBI Taxonomy" id="2841534"/>
    <lineage>
        <taxon>Bacteria</taxon>
        <taxon>Bacillati</taxon>
        <taxon>Bacillota</taxon>
        <taxon>Tissierellia</taxon>
        <taxon>Tissierellales</taxon>
        <taxon>Tissierellaceae</taxon>
        <taxon>Tissierella</taxon>
    </lineage>
</organism>
<proteinExistence type="predicted"/>
<dbReference type="Proteomes" id="UP000749471">
    <property type="component" value="Unassembled WGS sequence"/>
</dbReference>
<keyword evidence="8" id="KW-1185">Reference proteome</keyword>
<dbReference type="PROSITE" id="PS00198">
    <property type="entry name" value="4FE4S_FER_1"/>
    <property type="match status" value="1"/>
</dbReference>
<keyword evidence="5" id="KW-0004">4Fe-4S</keyword>
<feature type="domain" description="4Fe-4S ferredoxin-type" evidence="6">
    <location>
        <begin position="559"/>
        <end position="588"/>
    </location>
</feature>
<dbReference type="InterPro" id="IPR017900">
    <property type="entry name" value="4Fe4S_Fe_S_CS"/>
</dbReference>
<dbReference type="InterPro" id="IPR011766">
    <property type="entry name" value="TPP_enzyme_TPP-bd"/>
</dbReference>